<feature type="region of interest" description="Disordered" evidence="1">
    <location>
        <begin position="495"/>
        <end position="525"/>
    </location>
</feature>
<sequence>MTTLNGHASTRRAADAILADVGAANALAELHQQPPVWETPAPLGQRGELPSFPVHALPSWMAEHVSAVAEETQTPLDLAGCVGLAALSTAAGGRAVVNVRGSWTEPVNLFVLVAMPPGSRKSAVFRAMTTPLLHAEKALLDRIGPQITEAEVARRLAVDVAEKAARAAGTARGEAAPEAIAEAQSAALAVESIKVPVKPRLLADDITPETAASLLVEQGGRLAVLSAEGGIFATLAGRYSGTPNLDLFLKGHAGDALIIDRRGRTERVDHAALTMGLAVQPEIVADIAGMPGFRGKGLLGRILYSLPKSNVGYRRIDPPPVPEDVATRYDTNLQQLTIAMHDWDDPARLVLSTKAAEIFTEQRRRTEIRLRPHSGDLGHITDWAGKFDGAVMRMAGLLHLAAHIDGAWRRPIEADTVSAAIALGEYFTAHALAAFDAMGADPDLEAARTVHAWLQRTRTARFTVREAFTALPRSRFRKATELEAPLDLLEQLGWIRREPEPPRTGPGRRPSPAYAVHPHLYQHGS</sequence>
<dbReference type="Proteomes" id="UP000586042">
    <property type="component" value="Unassembled WGS sequence"/>
</dbReference>
<dbReference type="EMBL" id="JABWGN010000007">
    <property type="protein sequence ID" value="NUW33833.1"/>
    <property type="molecule type" value="Genomic_DNA"/>
</dbReference>
<dbReference type="AlphaFoldDB" id="A0A7Y6I9Z0"/>
<proteinExistence type="predicted"/>
<evidence type="ECO:0000313" key="2">
    <source>
        <dbReference type="EMBL" id="NUW33833.1"/>
    </source>
</evidence>
<evidence type="ECO:0000256" key="1">
    <source>
        <dbReference type="SAM" id="MobiDB-lite"/>
    </source>
</evidence>
<comment type="caution">
    <text evidence="2">The sequence shown here is derived from an EMBL/GenBank/DDBJ whole genome shotgun (WGS) entry which is preliminary data.</text>
</comment>
<protein>
    <submittedName>
        <fullName evidence="2">DUF3987 domain-containing protein</fullName>
    </submittedName>
</protein>
<accession>A0A7Y6I9Z0</accession>
<name>A0A7Y6I9Z0_9ACTN</name>
<reference evidence="2 3" key="1">
    <citation type="submission" date="2020-06" db="EMBL/GenBank/DDBJ databases">
        <title>Nonomuraea sp. SMC257, a novel actinomycete isolated from soil.</title>
        <authorList>
            <person name="Chanama M."/>
        </authorList>
    </citation>
    <scope>NUCLEOTIDE SEQUENCE [LARGE SCALE GENOMIC DNA]</scope>
    <source>
        <strain evidence="2 3">SMC257</strain>
    </source>
</reference>
<evidence type="ECO:0000313" key="3">
    <source>
        <dbReference type="Proteomes" id="UP000586042"/>
    </source>
</evidence>
<gene>
    <name evidence="2" type="ORF">HTZ77_20700</name>
</gene>
<organism evidence="2 3">
    <name type="scientific">Nonomuraea montanisoli</name>
    <dbReference type="NCBI Taxonomy" id="2741721"/>
    <lineage>
        <taxon>Bacteria</taxon>
        <taxon>Bacillati</taxon>
        <taxon>Actinomycetota</taxon>
        <taxon>Actinomycetes</taxon>
        <taxon>Streptosporangiales</taxon>
        <taxon>Streptosporangiaceae</taxon>
        <taxon>Nonomuraea</taxon>
    </lineage>
</organism>
<dbReference type="Pfam" id="PF13148">
    <property type="entry name" value="DUF3987"/>
    <property type="match status" value="1"/>
</dbReference>
<dbReference type="RefSeq" id="WP_175591253.1">
    <property type="nucleotide sequence ID" value="NZ_JABWGN010000007.1"/>
</dbReference>
<keyword evidence="3" id="KW-1185">Reference proteome</keyword>
<dbReference type="InterPro" id="IPR025048">
    <property type="entry name" value="DUF3987"/>
</dbReference>